<evidence type="ECO:0000256" key="6">
    <source>
        <dbReference type="ARBA" id="ARBA00023134"/>
    </source>
</evidence>
<dbReference type="SMART" id="SM00838">
    <property type="entry name" value="EFG_C"/>
    <property type="match status" value="1"/>
</dbReference>
<evidence type="ECO:0000256" key="4">
    <source>
        <dbReference type="ARBA" id="ARBA00022801"/>
    </source>
</evidence>
<dbReference type="Proteomes" id="UP000199068">
    <property type="component" value="Unassembled WGS sequence"/>
</dbReference>
<sequence length="601" mass="67110">MDSKQSRTRNFSIIAHIDHGKSTLADRLIQKTGLVSDRDMKAQLLDNMDLERERGITIKLQNIRLVYNAKDGNEYYLNLIDTPGHVDFTYEVSRSLAACEGALLVVDAAQGVEAQTLANVYLALDQDLEILPVINKIDLPSARPDEIKTEIEDIIGIDASEAPLVSAKSGLNIEDVLETIVAKVPAPQGDKEAPLKALIFDSYYDAYKGVVAYVRVFEGTVKKGMTIKMMNTNKKFEVTEVGVMAPGQTELDGLYAGDVGYIAASIKDIRSCQVGDTITDADNPTEIPMPGYKKATPMVYCGIYPGEGEKYENVRDALEKLQVNDAALEFEAETSAALGFGFRCGFLGLLHMEIIQERLEREFNLDIITTAPSVIYKVTKTDGELVMIQNPANLPEVSEIKQIEEPIVKGDIIVPKDYVGIVMELCQERRGNMINMEYIDEKRVMLHYDLPLNEVVYDFFDALKSRTRGYGSLDYEMKGYVPSTLVKLDILINKEQVDALSFIVHETRAYPRGKSMCEKLKNEIPRHQFPVPIQAAVGNKVVARETISALRKDVLAKCYGGDISRKKKLLEKQKEGKKRMRQVGSVEVPQKAFMSVLKLDE</sequence>
<dbReference type="PROSITE" id="PS00301">
    <property type="entry name" value="G_TR_1"/>
    <property type="match status" value="1"/>
</dbReference>
<evidence type="ECO:0000256" key="8">
    <source>
        <dbReference type="ARBA" id="ARBA00050293"/>
    </source>
</evidence>
<evidence type="ECO:0000256" key="10">
    <source>
        <dbReference type="ARBA" id="ARBA00061052"/>
    </source>
</evidence>
<evidence type="ECO:0000313" key="14">
    <source>
        <dbReference type="EMBL" id="SDL91632.1"/>
    </source>
</evidence>
<evidence type="ECO:0000259" key="13">
    <source>
        <dbReference type="PROSITE" id="PS51722"/>
    </source>
</evidence>
<feature type="domain" description="Tr-type G" evidence="13">
    <location>
        <begin position="6"/>
        <end position="188"/>
    </location>
</feature>
<dbReference type="CDD" id="cd03709">
    <property type="entry name" value="lepA_C"/>
    <property type="match status" value="1"/>
</dbReference>
<evidence type="ECO:0000256" key="3">
    <source>
        <dbReference type="ARBA" id="ARBA00022741"/>
    </source>
</evidence>
<dbReference type="InterPro" id="IPR031157">
    <property type="entry name" value="G_TR_CS"/>
</dbReference>
<keyword evidence="3 12" id="KW-0547">Nucleotide-binding</keyword>
<evidence type="ECO:0000256" key="7">
    <source>
        <dbReference type="ARBA" id="ARBA00023136"/>
    </source>
</evidence>
<comment type="similarity">
    <text evidence="1 12">Belongs to the TRAFAC class translation factor GTPase superfamily. Classic translation factor GTPase family. LepA subfamily.</text>
</comment>
<dbReference type="Pfam" id="PF00009">
    <property type="entry name" value="GTP_EFTU"/>
    <property type="match status" value="1"/>
</dbReference>
<dbReference type="InterPro" id="IPR006297">
    <property type="entry name" value="EF-4"/>
</dbReference>
<organism evidence="14 15">
    <name type="scientific">Romboutsia lituseburensis DSM 797</name>
    <dbReference type="NCBI Taxonomy" id="1121325"/>
    <lineage>
        <taxon>Bacteria</taxon>
        <taxon>Bacillati</taxon>
        <taxon>Bacillota</taxon>
        <taxon>Clostridia</taxon>
        <taxon>Peptostreptococcales</taxon>
        <taxon>Peptostreptococcaceae</taxon>
        <taxon>Romboutsia</taxon>
    </lineage>
</organism>
<evidence type="ECO:0000313" key="15">
    <source>
        <dbReference type="Proteomes" id="UP000199068"/>
    </source>
</evidence>
<dbReference type="AlphaFoldDB" id="A0A1G9NYC8"/>
<feature type="binding site" evidence="12">
    <location>
        <begin position="135"/>
        <end position="138"/>
    </location>
    <ligand>
        <name>GTP</name>
        <dbReference type="ChEBI" id="CHEBI:37565"/>
    </ligand>
</feature>
<dbReference type="FunFam" id="3.30.70.870:FF:000004">
    <property type="entry name" value="Translation factor GUF1, mitochondrial"/>
    <property type="match status" value="1"/>
</dbReference>
<dbReference type="GO" id="GO:0005886">
    <property type="term" value="C:plasma membrane"/>
    <property type="evidence" value="ECO:0007669"/>
    <property type="project" value="UniProtKB-SubCell"/>
</dbReference>
<dbReference type="CDD" id="cd03699">
    <property type="entry name" value="EF4_II"/>
    <property type="match status" value="1"/>
</dbReference>
<dbReference type="FunFam" id="3.40.50.300:FF:000078">
    <property type="entry name" value="Elongation factor 4"/>
    <property type="match status" value="1"/>
</dbReference>
<dbReference type="InterPro" id="IPR038363">
    <property type="entry name" value="LepA_C_sf"/>
</dbReference>
<dbReference type="InterPro" id="IPR035647">
    <property type="entry name" value="EFG_III/V"/>
</dbReference>
<keyword evidence="6 12" id="KW-0342">GTP-binding</keyword>
<gene>
    <name evidence="12" type="primary">lepA</name>
    <name evidence="14" type="ORF">SAMN04515677_104139</name>
</gene>
<dbReference type="InterPro" id="IPR000795">
    <property type="entry name" value="T_Tr_GTP-bd_dom"/>
</dbReference>
<dbReference type="HAMAP" id="MF_00071">
    <property type="entry name" value="LepA"/>
    <property type="match status" value="1"/>
</dbReference>
<comment type="similarity">
    <text evidence="10">Belongs to the GTP-binding elongation factor family. LepA subfamily.</text>
</comment>
<keyword evidence="4 12" id="KW-0378">Hydrolase</keyword>
<keyword evidence="15" id="KW-1185">Reference proteome</keyword>
<dbReference type="EMBL" id="FNGW01000004">
    <property type="protein sequence ID" value="SDL91632.1"/>
    <property type="molecule type" value="Genomic_DNA"/>
</dbReference>
<dbReference type="GO" id="GO:0003924">
    <property type="term" value="F:GTPase activity"/>
    <property type="evidence" value="ECO:0007669"/>
    <property type="project" value="UniProtKB-UniRule"/>
</dbReference>
<dbReference type="InterPro" id="IPR013842">
    <property type="entry name" value="LepA_CTD"/>
</dbReference>
<dbReference type="EC" id="3.6.5.n1" evidence="11 12"/>
<evidence type="ECO:0000256" key="11">
    <source>
        <dbReference type="ARBA" id="ARBA00066744"/>
    </source>
</evidence>
<dbReference type="PROSITE" id="PS51722">
    <property type="entry name" value="G_TR_2"/>
    <property type="match status" value="1"/>
</dbReference>
<dbReference type="InterPro" id="IPR000640">
    <property type="entry name" value="EFG_V-like"/>
</dbReference>
<dbReference type="InterPro" id="IPR035654">
    <property type="entry name" value="LepA_IV"/>
</dbReference>
<dbReference type="SUPFAM" id="SSF52540">
    <property type="entry name" value="P-loop containing nucleoside triphosphate hydrolases"/>
    <property type="match status" value="1"/>
</dbReference>
<keyword evidence="7 12" id="KW-0472">Membrane</keyword>
<dbReference type="SUPFAM" id="SSF54980">
    <property type="entry name" value="EF-G C-terminal domain-like"/>
    <property type="match status" value="2"/>
</dbReference>
<dbReference type="InterPro" id="IPR027417">
    <property type="entry name" value="P-loop_NTPase"/>
</dbReference>
<dbReference type="NCBIfam" id="TIGR01393">
    <property type="entry name" value="lepA"/>
    <property type="match status" value="1"/>
</dbReference>
<dbReference type="InterPro" id="IPR005225">
    <property type="entry name" value="Small_GTP-bd"/>
</dbReference>
<dbReference type="FunFam" id="3.30.70.2570:FF:000001">
    <property type="entry name" value="Translation factor GUF1, mitochondrial"/>
    <property type="match status" value="1"/>
</dbReference>
<evidence type="ECO:0000256" key="12">
    <source>
        <dbReference type="HAMAP-Rule" id="MF_00071"/>
    </source>
</evidence>
<dbReference type="CDD" id="cd01890">
    <property type="entry name" value="LepA"/>
    <property type="match status" value="1"/>
</dbReference>
<keyword evidence="2 12" id="KW-1003">Cell membrane</keyword>
<feature type="binding site" evidence="12">
    <location>
        <begin position="18"/>
        <end position="23"/>
    </location>
    <ligand>
        <name>GTP</name>
        <dbReference type="ChEBI" id="CHEBI:37565"/>
    </ligand>
</feature>
<dbReference type="Pfam" id="PF03144">
    <property type="entry name" value="GTP_EFTU_D2"/>
    <property type="match status" value="1"/>
</dbReference>
<dbReference type="CDD" id="cd16260">
    <property type="entry name" value="EF4_III"/>
    <property type="match status" value="1"/>
</dbReference>
<dbReference type="NCBIfam" id="TIGR00231">
    <property type="entry name" value="small_GTP"/>
    <property type="match status" value="1"/>
</dbReference>
<evidence type="ECO:0000256" key="9">
    <source>
        <dbReference type="ARBA" id="ARBA00057626"/>
    </source>
</evidence>
<dbReference type="Gene3D" id="3.30.70.240">
    <property type="match status" value="1"/>
</dbReference>
<dbReference type="PANTHER" id="PTHR43512">
    <property type="entry name" value="TRANSLATION FACTOR GUF1-RELATED"/>
    <property type="match status" value="1"/>
</dbReference>
<comment type="catalytic activity">
    <reaction evidence="8 12">
        <text>GTP + H2O = GDP + phosphate + H(+)</text>
        <dbReference type="Rhea" id="RHEA:19669"/>
        <dbReference type="ChEBI" id="CHEBI:15377"/>
        <dbReference type="ChEBI" id="CHEBI:15378"/>
        <dbReference type="ChEBI" id="CHEBI:37565"/>
        <dbReference type="ChEBI" id="CHEBI:43474"/>
        <dbReference type="ChEBI" id="CHEBI:58189"/>
        <dbReference type="EC" id="3.6.5.n1"/>
    </reaction>
</comment>
<dbReference type="RefSeq" id="WP_092725475.1">
    <property type="nucleotide sequence ID" value="NZ_FNGW01000004.1"/>
</dbReference>
<dbReference type="InterPro" id="IPR004161">
    <property type="entry name" value="EFTu-like_2"/>
</dbReference>
<dbReference type="GO" id="GO:0043022">
    <property type="term" value="F:ribosome binding"/>
    <property type="evidence" value="ECO:0007669"/>
    <property type="project" value="UniProtKB-UniRule"/>
</dbReference>
<comment type="subcellular location">
    <subcellularLocation>
        <location evidence="12">Cell membrane</location>
        <topology evidence="12">Peripheral membrane protein</topology>
        <orientation evidence="12">Cytoplasmic side</orientation>
    </subcellularLocation>
</comment>
<dbReference type="PRINTS" id="PR00315">
    <property type="entry name" value="ELONGATNFCT"/>
</dbReference>
<dbReference type="Gene3D" id="3.40.50.300">
    <property type="entry name" value="P-loop containing nucleotide triphosphate hydrolases"/>
    <property type="match status" value="1"/>
</dbReference>
<dbReference type="PANTHER" id="PTHR43512:SF4">
    <property type="entry name" value="TRANSLATION FACTOR GUF1 HOMOLOG, CHLOROPLASTIC"/>
    <property type="match status" value="1"/>
</dbReference>
<reference evidence="14 15" key="1">
    <citation type="submission" date="2016-10" db="EMBL/GenBank/DDBJ databases">
        <authorList>
            <person name="de Groot N.N."/>
        </authorList>
    </citation>
    <scope>NUCLEOTIDE SEQUENCE [LARGE SCALE GENOMIC DNA]</scope>
    <source>
        <strain evidence="14 15">DSM 797</strain>
    </source>
</reference>
<dbReference type="FunFam" id="3.30.70.240:FF:000007">
    <property type="entry name" value="Translation factor GUF1, mitochondrial"/>
    <property type="match status" value="1"/>
</dbReference>
<keyword evidence="5 12" id="KW-0648">Protein biosynthesis</keyword>
<dbReference type="Pfam" id="PF00679">
    <property type="entry name" value="EFG_C"/>
    <property type="match status" value="1"/>
</dbReference>
<dbReference type="FunFam" id="2.40.30.10:FF:000015">
    <property type="entry name" value="Translation factor GUF1, mitochondrial"/>
    <property type="match status" value="1"/>
</dbReference>
<dbReference type="Gene3D" id="3.30.70.870">
    <property type="entry name" value="Elongation Factor G (Translational Gtpase), domain 3"/>
    <property type="match status" value="1"/>
</dbReference>
<protein>
    <recommendedName>
        <fullName evidence="11 12">Elongation factor 4</fullName>
        <shortName evidence="12">EF-4</shortName>
        <ecNumber evidence="11 12">3.6.5.n1</ecNumber>
    </recommendedName>
    <alternativeName>
        <fullName evidence="12">Ribosomal back-translocase LepA</fullName>
    </alternativeName>
</protein>
<dbReference type="Gene3D" id="3.30.70.2570">
    <property type="entry name" value="Elongation factor 4, C-terminal domain"/>
    <property type="match status" value="1"/>
</dbReference>
<dbReference type="SUPFAM" id="SSF50447">
    <property type="entry name" value="Translation proteins"/>
    <property type="match status" value="1"/>
</dbReference>
<proteinExistence type="inferred from homology"/>
<dbReference type="Gene3D" id="2.40.30.10">
    <property type="entry name" value="Translation factors"/>
    <property type="match status" value="1"/>
</dbReference>
<comment type="function">
    <text evidence="9 12">Required for accurate and efficient protein synthesis under certain stress conditions. May act as a fidelity factor of the translation reaction, by catalyzing a one-codon backward translocation of tRNAs on improperly translocated ribosomes. Back-translocation proceeds from a post-translocation (POST) complex to a pre-translocation (PRE) complex, thus giving elongation factor G a second chance to translocate the tRNAs correctly. Binds to ribosomes in a GTP-dependent manner.</text>
</comment>
<accession>A0A1G9NYC8</accession>
<dbReference type="GO" id="GO:0045727">
    <property type="term" value="P:positive regulation of translation"/>
    <property type="evidence" value="ECO:0007669"/>
    <property type="project" value="UniProtKB-UniRule"/>
</dbReference>
<dbReference type="InterPro" id="IPR009000">
    <property type="entry name" value="Transl_B-barrel_sf"/>
</dbReference>
<dbReference type="STRING" id="1121325.SAMN04515677_104139"/>
<dbReference type="GO" id="GO:0005525">
    <property type="term" value="F:GTP binding"/>
    <property type="evidence" value="ECO:0007669"/>
    <property type="project" value="UniProtKB-UniRule"/>
</dbReference>
<name>A0A1G9NYC8_9FIRM</name>
<evidence type="ECO:0000256" key="1">
    <source>
        <dbReference type="ARBA" id="ARBA00005454"/>
    </source>
</evidence>
<evidence type="ECO:0000256" key="5">
    <source>
        <dbReference type="ARBA" id="ARBA00022917"/>
    </source>
</evidence>
<dbReference type="Pfam" id="PF06421">
    <property type="entry name" value="LepA_C"/>
    <property type="match status" value="1"/>
</dbReference>
<dbReference type="GO" id="GO:0003746">
    <property type="term" value="F:translation elongation factor activity"/>
    <property type="evidence" value="ECO:0007669"/>
    <property type="project" value="UniProtKB-UniRule"/>
</dbReference>
<evidence type="ECO:0000256" key="2">
    <source>
        <dbReference type="ARBA" id="ARBA00022475"/>
    </source>
</evidence>